<evidence type="ECO:0000313" key="2">
    <source>
        <dbReference type="Proteomes" id="UP001165960"/>
    </source>
</evidence>
<proteinExistence type="predicted"/>
<name>A0ACC2U9K6_9FUNG</name>
<sequence>MSVKDSPGYVADNYIFNCNNQKQQSKSKRFVCEDKTCGAPLNTKGWEQLTAEKGEHTCEPPNQLITTMLKWYLVQVIPISSHLQSSDLAIKALHHLKPNNLKLVQTQDQLVKFISNKRIAAVRAQSALDSQLVSLEVIKHAAWKPPQSTFQGKIPPPFD</sequence>
<reference evidence="1" key="1">
    <citation type="submission" date="2022-04" db="EMBL/GenBank/DDBJ databases">
        <title>Genome of the entomopathogenic fungus Entomophthora muscae.</title>
        <authorList>
            <person name="Elya C."/>
            <person name="Lovett B.R."/>
            <person name="Lee E."/>
            <person name="Macias A.M."/>
            <person name="Hajek A.E."/>
            <person name="De Bivort B.L."/>
            <person name="Kasson M.T."/>
            <person name="De Fine Licht H.H."/>
            <person name="Stajich J.E."/>
        </authorList>
    </citation>
    <scope>NUCLEOTIDE SEQUENCE</scope>
    <source>
        <strain evidence="1">Berkeley</strain>
    </source>
</reference>
<evidence type="ECO:0000313" key="1">
    <source>
        <dbReference type="EMBL" id="KAJ9083553.1"/>
    </source>
</evidence>
<organism evidence="1 2">
    <name type="scientific">Entomophthora muscae</name>
    <dbReference type="NCBI Taxonomy" id="34485"/>
    <lineage>
        <taxon>Eukaryota</taxon>
        <taxon>Fungi</taxon>
        <taxon>Fungi incertae sedis</taxon>
        <taxon>Zoopagomycota</taxon>
        <taxon>Entomophthoromycotina</taxon>
        <taxon>Entomophthoromycetes</taxon>
        <taxon>Entomophthorales</taxon>
        <taxon>Entomophthoraceae</taxon>
        <taxon>Entomophthora</taxon>
    </lineage>
</organism>
<dbReference type="EMBL" id="QTSX02000979">
    <property type="protein sequence ID" value="KAJ9083553.1"/>
    <property type="molecule type" value="Genomic_DNA"/>
</dbReference>
<keyword evidence="2" id="KW-1185">Reference proteome</keyword>
<comment type="caution">
    <text evidence="1">The sequence shown here is derived from an EMBL/GenBank/DDBJ whole genome shotgun (WGS) entry which is preliminary data.</text>
</comment>
<accession>A0ACC2U9K6</accession>
<gene>
    <name evidence="1" type="ORF">DSO57_1033690</name>
</gene>
<dbReference type="Proteomes" id="UP001165960">
    <property type="component" value="Unassembled WGS sequence"/>
</dbReference>
<protein>
    <submittedName>
        <fullName evidence="1">Uncharacterized protein</fullName>
    </submittedName>
</protein>